<gene>
    <name evidence="1" type="ORF">WJ68_16120</name>
</gene>
<name>A0ABD4DZZ7_9BURK</name>
<evidence type="ECO:0000313" key="1">
    <source>
        <dbReference type="EMBL" id="KVN83438.1"/>
    </source>
</evidence>
<organism evidence="1 2">
    <name type="scientific">Burkholderia ubonensis</name>
    <dbReference type="NCBI Taxonomy" id="101571"/>
    <lineage>
        <taxon>Bacteria</taxon>
        <taxon>Pseudomonadati</taxon>
        <taxon>Pseudomonadota</taxon>
        <taxon>Betaproteobacteria</taxon>
        <taxon>Burkholderiales</taxon>
        <taxon>Burkholderiaceae</taxon>
        <taxon>Burkholderia</taxon>
        <taxon>Burkholderia cepacia complex</taxon>
    </lineage>
</organism>
<reference evidence="1 2" key="1">
    <citation type="submission" date="2015-11" db="EMBL/GenBank/DDBJ databases">
        <title>Expanding the genomic diversity of Burkholderia species for the development of highly accurate diagnostics.</title>
        <authorList>
            <person name="Sahl J."/>
            <person name="Keim P."/>
            <person name="Wagner D."/>
        </authorList>
    </citation>
    <scope>NUCLEOTIDE SEQUENCE [LARGE SCALE GENOMIC DNA]</scope>
    <source>
        <strain evidence="1 2">MSMB1585WGS</strain>
    </source>
</reference>
<protein>
    <submittedName>
        <fullName evidence="1">Uncharacterized protein</fullName>
    </submittedName>
</protein>
<dbReference type="EMBL" id="LPAD01000071">
    <property type="protein sequence ID" value="KVN83438.1"/>
    <property type="molecule type" value="Genomic_DNA"/>
</dbReference>
<accession>A0ABD4DZZ7</accession>
<proteinExistence type="predicted"/>
<comment type="caution">
    <text evidence="1">The sequence shown here is derived from an EMBL/GenBank/DDBJ whole genome shotgun (WGS) entry which is preliminary data.</text>
</comment>
<dbReference type="Proteomes" id="UP000057910">
    <property type="component" value="Unassembled WGS sequence"/>
</dbReference>
<evidence type="ECO:0000313" key="2">
    <source>
        <dbReference type="Proteomes" id="UP000057910"/>
    </source>
</evidence>
<dbReference type="RefSeq" id="WP_060040269.1">
    <property type="nucleotide sequence ID" value="NZ_LPAD01000071.1"/>
</dbReference>
<dbReference type="AlphaFoldDB" id="A0ABD4DZZ7"/>
<sequence>MRKGQQIYGVFANTSYEGGDIVCSFDSEDDAKAFAQKCRDHEEKRPAAPDVDAPEADWDAYIKRNANWEKRHPARPYFMRDYDVAPFPHHSRSARTA</sequence>